<dbReference type="AlphaFoldDB" id="A0A4E0R241"/>
<evidence type="ECO:0000313" key="2">
    <source>
        <dbReference type="Proteomes" id="UP000030428"/>
    </source>
</evidence>
<reference evidence="1 2" key="1">
    <citation type="journal article" date="2016" name="Front. Microbiol.">
        <title>Single-Cell (Meta-)Genomics of a Dimorphic Candidatus Thiomargarita nelsonii Reveals Genomic Plasticity.</title>
        <authorList>
            <person name="Flood B.E."/>
            <person name="Fliss P."/>
            <person name="Jones D.S."/>
            <person name="Dick G.J."/>
            <person name="Jain S."/>
            <person name="Kaster A.K."/>
            <person name="Winkel M."/>
            <person name="Mussmann M."/>
            <person name="Bailey J."/>
        </authorList>
    </citation>
    <scope>NUCLEOTIDE SEQUENCE [LARGE SCALE GENOMIC DNA]</scope>
    <source>
        <strain evidence="1">Hydrate Ridge</strain>
    </source>
</reference>
<organism evidence="1 2">
    <name type="scientific">Candidatus Thiomargarita nelsonii</name>
    <dbReference type="NCBI Taxonomy" id="1003181"/>
    <lineage>
        <taxon>Bacteria</taxon>
        <taxon>Pseudomonadati</taxon>
        <taxon>Pseudomonadota</taxon>
        <taxon>Gammaproteobacteria</taxon>
        <taxon>Thiotrichales</taxon>
        <taxon>Thiotrichaceae</taxon>
        <taxon>Thiomargarita</taxon>
    </lineage>
</organism>
<dbReference type="EMBL" id="JSZA02000087">
    <property type="protein sequence ID" value="TGO02711.1"/>
    <property type="molecule type" value="Genomic_DNA"/>
</dbReference>
<keyword evidence="2" id="KW-1185">Reference proteome</keyword>
<evidence type="ECO:0000313" key="1">
    <source>
        <dbReference type="EMBL" id="TGO02711.1"/>
    </source>
</evidence>
<dbReference type="Proteomes" id="UP000030428">
    <property type="component" value="Unassembled WGS sequence"/>
</dbReference>
<name>A0A4E0R241_9GAMM</name>
<gene>
    <name evidence="1" type="ORF">PN36_20320</name>
</gene>
<sequence>MIILEEGSGAKKLRFEFSSQWKKAFKYDGCQFYTELIVKCQHIQAVDFIATKEDSLLWIEVKNFRGFAAENRPRLLSEEPQTVIDCRNTCNSVKQEVKISRQKPYLADVVAKKVRDTFFGLAVALYKGEPTLKPYIDDLGRNIQINIVLFLHQDEELDNPQKFKDLAPKLKTRIEQQLRCLNVNVQVENSLTLPESAGWKVL</sequence>
<proteinExistence type="predicted"/>
<comment type="caution">
    <text evidence="1">The sequence shown here is derived from an EMBL/GenBank/DDBJ whole genome shotgun (WGS) entry which is preliminary data.</text>
</comment>
<protein>
    <submittedName>
        <fullName evidence="1">Uncharacterized protein</fullName>
    </submittedName>
</protein>
<accession>A0A4E0R241</accession>